<keyword evidence="2" id="KW-1185">Reference proteome</keyword>
<name>A0A193LED5_9GAMM</name>
<evidence type="ECO:0000313" key="1">
    <source>
        <dbReference type="EMBL" id="ANO50867.1"/>
    </source>
</evidence>
<dbReference type="EMBL" id="CP016268">
    <property type="protein sequence ID" value="ANO50867.1"/>
    <property type="molecule type" value="Genomic_DNA"/>
</dbReference>
<accession>A0A193LED5</accession>
<evidence type="ECO:0000313" key="2">
    <source>
        <dbReference type="Proteomes" id="UP000092695"/>
    </source>
</evidence>
<dbReference type="Proteomes" id="UP000092695">
    <property type="component" value="Chromosome"/>
</dbReference>
<dbReference type="AlphaFoldDB" id="A0A193LED5"/>
<reference evidence="1 2" key="1">
    <citation type="submission" date="2016-06" db="EMBL/GenBank/DDBJ databases">
        <title>Complete genome sequence of a deep-branching marine Gamma Proteobacterium Woeseia oceani type strain XK5.</title>
        <authorList>
            <person name="Mu D."/>
            <person name="Du Z."/>
        </authorList>
    </citation>
    <scope>NUCLEOTIDE SEQUENCE [LARGE SCALE GENOMIC DNA]</scope>
    <source>
        <strain evidence="1 2">XK5</strain>
    </source>
</reference>
<organism evidence="1 2">
    <name type="scientific">Woeseia oceani</name>
    <dbReference type="NCBI Taxonomy" id="1548547"/>
    <lineage>
        <taxon>Bacteria</taxon>
        <taxon>Pseudomonadati</taxon>
        <taxon>Pseudomonadota</taxon>
        <taxon>Gammaproteobacteria</taxon>
        <taxon>Woeseiales</taxon>
        <taxon>Woeseiaceae</taxon>
        <taxon>Woeseia</taxon>
    </lineage>
</organism>
<dbReference type="RefSeq" id="WP_068614308.1">
    <property type="nucleotide sequence ID" value="NZ_CP016268.1"/>
</dbReference>
<evidence type="ECO:0008006" key="3">
    <source>
        <dbReference type="Google" id="ProtNLM"/>
    </source>
</evidence>
<dbReference type="STRING" id="1548547.BA177_06285"/>
<dbReference type="OrthoDB" id="1417974at2"/>
<proteinExistence type="predicted"/>
<protein>
    <recommendedName>
        <fullName evidence="3">CpXC domain-containing protein</fullName>
    </recommendedName>
</protein>
<gene>
    <name evidence="1" type="ORF">BA177_06285</name>
</gene>
<sequence length="230" mass="26187">MSITLARDRGLLQQSSEQFGLECPYCNVYSHMSPQSVPNVATLLAEKPKHVGLVYRCDACNAPVFLRFAVKEYNDDNVELFQNFVELERPKERFPFSYLPKQTEVLFREALSCYTHSNFNAFASMCRRAGASAFETMGKDGKLRAFDEVMEAQRIAEIDDDSFAPIKKTLFAASSEEELPLLNRAQAGVLLEVMKDMFYQCFVRRGKLTRAIKVRRFFVQESNGGALESE</sequence>
<dbReference type="KEGG" id="woc:BA177_06285"/>